<evidence type="ECO:0000313" key="3">
    <source>
        <dbReference type="Proteomes" id="UP000236893"/>
    </source>
</evidence>
<comment type="caution">
    <text evidence="2">The sequence shown here is derived from an EMBL/GenBank/DDBJ whole genome shotgun (WGS) entry which is preliminary data.</text>
</comment>
<keyword evidence="3" id="KW-1185">Reference proteome</keyword>
<feature type="chain" id="PRO_5015646283" evidence="1">
    <location>
        <begin position="22"/>
        <end position="162"/>
    </location>
</feature>
<organism evidence="2 3">
    <name type="scientific">Solitalea longa</name>
    <dbReference type="NCBI Taxonomy" id="2079460"/>
    <lineage>
        <taxon>Bacteria</taxon>
        <taxon>Pseudomonadati</taxon>
        <taxon>Bacteroidota</taxon>
        <taxon>Sphingobacteriia</taxon>
        <taxon>Sphingobacteriales</taxon>
        <taxon>Sphingobacteriaceae</taxon>
        <taxon>Solitalea</taxon>
    </lineage>
</organism>
<evidence type="ECO:0000313" key="2">
    <source>
        <dbReference type="EMBL" id="POY35116.1"/>
    </source>
</evidence>
<protein>
    <submittedName>
        <fullName evidence="2">Uncharacterized protein</fullName>
    </submittedName>
</protein>
<name>A0A2S4ZXU9_9SPHI</name>
<proteinExistence type="predicted"/>
<reference evidence="2 3" key="1">
    <citation type="submission" date="2018-01" db="EMBL/GenBank/DDBJ databases">
        <authorList>
            <person name="Gaut B.S."/>
            <person name="Morton B.R."/>
            <person name="Clegg M.T."/>
            <person name="Duvall M.R."/>
        </authorList>
    </citation>
    <scope>NUCLEOTIDE SEQUENCE [LARGE SCALE GENOMIC DNA]</scope>
    <source>
        <strain evidence="2 3">HR-AV</strain>
    </source>
</reference>
<keyword evidence="1" id="KW-0732">Signal</keyword>
<dbReference type="AlphaFoldDB" id="A0A2S4ZXU9"/>
<dbReference type="RefSeq" id="WP_103790382.1">
    <property type="nucleotide sequence ID" value="NZ_PQVF01000014.1"/>
</dbReference>
<feature type="signal peptide" evidence="1">
    <location>
        <begin position="1"/>
        <end position="21"/>
    </location>
</feature>
<dbReference type="EMBL" id="PQVF01000014">
    <property type="protein sequence ID" value="POY35116.1"/>
    <property type="molecule type" value="Genomic_DNA"/>
</dbReference>
<evidence type="ECO:0000256" key="1">
    <source>
        <dbReference type="SAM" id="SignalP"/>
    </source>
</evidence>
<dbReference type="Proteomes" id="UP000236893">
    <property type="component" value="Unassembled WGS sequence"/>
</dbReference>
<accession>A0A2S4ZXU9</accession>
<sequence length="162" mass="18601">MKRKLLLVLGCILFVYSNTKAQKIDTVNLIHEVRKIQSRELALNGTMSMSKTFTASLLKIQFQQNGEVIFNKDELKKDFRINKNPLPLKYCPELNKLFKSSNKTLTLYIPLISYVVRAHGTTDKENEVDWRTKEGLIIEESDKGISIIFSPIKILIKASNIE</sequence>
<gene>
    <name evidence="2" type="ORF">C3K47_17095</name>
</gene>